<feature type="domain" description="LpxI N-terminal" evidence="2">
    <location>
        <begin position="10"/>
        <end position="140"/>
    </location>
</feature>
<evidence type="ECO:0000313" key="3">
    <source>
        <dbReference type="EMBL" id="MFC3000192.1"/>
    </source>
</evidence>
<keyword evidence="4" id="KW-1185">Reference proteome</keyword>
<dbReference type="Pfam" id="PF06230">
    <property type="entry name" value="LpxI_C"/>
    <property type="match status" value="1"/>
</dbReference>
<dbReference type="PANTHER" id="PTHR39962">
    <property type="entry name" value="BLL4848 PROTEIN"/>
    <property type="match status" value="1"/>
</dbReference>
<proteinExistence type="predicted"/>
<gene>
    <name evidence="3" type="ORF">ACFOD3_09825</name>
</gene>
<protein>
    <submittedName>
        <fullName evidence="3">LpxI family protein</fullName>
    </submittedName>
</protein>
<dbReference type="RefSeq" id="WP_216836236.1">
    <property type="nucleotide sequence ID" value="NZ_JAFNJS010000002.1"/>
</dbReference>
<dbReference type="EMBL" id="JBHRSB010000002">
    <property type="protein sequence ID" value="MFC3000192.1"/>
    <property type="molecule type" value="Genomic_DNA"/>
</dbReference>
<feature type="domain" description="LpxI C-terminal" evidence="1">
    <location>
        <begin position="144"/>
        <end position="278"/>
    </location>
</feature>
<reference evidence="4" key="1">
    <citation type="journal article" date="2019" name="Int. J. Syst. Evol. Microbiol.">
        <title>The Global Catalogue of Microorganisms (GCM) 10K type strain sequencing project: providing services to taxonomists for standard genome sequencing and annotation.</title>
        <authorList>
            <consortium name="The Broad Institute Genomics Platform"/>
            <consortium name="The Broad Institute Genome Sequencing Center for Infectious Disease"/>
            <person name="Wu L."/>
            <person name="Ma J."/>
        </authorList>
    </citation>
    <scope>NUCLEOTIDE SEQUENCE [LARGE SCALE GENOMIC DNA]</scope>
    <source>
        <strain evidence="4">CGMCC 1.16855</strain>
    </source>
</reference>
<dbReference type="Pfam" id="PF17930">
    <property type="entry name" value="LpxI_N"/>
    <property type="match status" value="1"/>
</dbReference>
<dbReference type="InterPro" id="IPR053174">
    <property type="entry name" value="LpxI"/>
</dbReference>
<dbReference type="PANTHER" id="PTHR39962:SF1">
    <property type="entry name" value="LPXI FAMILY PROTEIN"/>
    <property type="match status" value="1"/>
</dbReference>
<comment type="caution">
    <text evidence="3">The sequence shown here is derived from an EMBL/GenBank/DDBJ whole genome shotgun (WGS) entry which is preliminary data.</text>
</comment>
<evidence type="ECO:0000259" key="1">
    <source>
        <dbReference type="Pfam" id="PF06230"/>
    </source>
</evidence>
<sequence length="293" mass="30363">MTGAPLGLPLGLIVGGGVMPLRVADAATRAGRPVFAVLVEGFADPREWAAWPHAVVRLGAIGQMLGLLRRAGARQLVLAGRVTRPSILSLRLDGEGLRLMAKVGRRALFGGDDALLTAIVTVLREEGFEPLGAQQVFAELLMEAGCPTRAQPDAEALEDIRRGITVARQLGAADAGQGCVVQQGLVLALEAIEGTDAMLARAGELRREGPGGVLVKLVKPAQSKLVDLPAIGPDTIRAAAAAGLRGIAVEARRNGHVGTIVLDRDATISEADAAGLFLLAMDADQILTQGNTP</sequence>
<accession>A0ABV7BRF0</accession>
<evidence type="ECO:0000259" key="2">
    <source>
        <dbReference type="Pfam" id="PF17930"/>
    </source>
</evidence>
<evidence type="ECO:0000313" key="4">
    <source>
        <dbReference type="Proteomes" id="UP001595420"/>
    </source>
</evidence>
<dbReference type="Proteomes" id="UP001595420">
    <property type="component" value="Unassembled WGS sequence"/>
</dbReference>
<name>A0ABV7BRF0_9PROT</name>
<dbReference type="InterPro" id="IPR041255">
    <property type="entry name" value="LpxI_N"/>
</dbReference>
<organism evidence="3 4">
    <name type="scientific">Falsiroseomonas tokyonensis</name>
    <dbReference type="NCBI Taxonomy" id="430521"/>
    <lineage>
        <taxon>Bacteria</taxon>
        <taxon>Pseudomonadati</taxon>
        <taxon>Pseudomonadota</taxon>
        <taxon>Alphaproteobacteria</taxon>
        <taxon>Acetobacterales</taxon>
        <taxon>Roseomonadaceae</taxon>
        <taxon>Falsiroseomonas</taxon>
    </lineage>
</organism>
<dbReference type="InterPro" id="IPR010415">
    <property type="entry name" value="LpxI_C"/>
</dbReference>